<dbReference type="Proteomes" id="UP000708148">
    <property type="component" value="Unassembled WGS sequence"/>
</dbReference>
<accession>A0A8S1IYT0</accession>
<gene>
    <name evidence="2" type="ORF">OSTQU699_LOCUS4315</name>
</gene>
<dbReference type="Pfam" id="PF03364">
    <property type="entry name" value="Polyketide_cyc"/>
    <property type="match status" value="1"/>
</dbReference>
<keyword evidence="3" id="KW-1185">Reference proteome</keyword>
<dbReference type="InterPro" id="IPR023393">
    <property type="entry name" value="START-like_dom_sf"/>
</dbReference>
<dbReference type="OrthoDB" id="47798at2759"/>
<sequence>MPYALAPSKLATCVVKESVPRRNRGTARQDLWQRSFLAGRPVVPSFRACRGVEVHKSIQNGAKWMAAQWLDNRAELKVPVSLAECWELWQDRTLMPQWMPWITSVEVLDEDPALSRWTLSTEQFNRTWEFSWLARNLTAIPYQKIHWRSEPGPSTGLIDLSNRGQVRFYPGPDNSCSVSMTVSYEVPDVLVPFANVSS</sequence>
<comment type="caution">
    <text evidence="2">The sequence shown here is derived from an EMBL/GenBank/DDBJ whole genome shotgun (WGS) entry which is preliminary data.</text>
</comment>
<reference evidence="2" key="1">
    <citation type="submission" date="2020-12" db="EMBL/GenBank/DDBJ databases">
        <authorList>
            <person name="Iha C."/>
        </authorList>
    </citation>
    <scope>NUCLEOTIDE SEQUENCE</scope>
</reference>
<dbReference type="PANTHER" id="PTHR33824">
    <property type="entry name" value="POLYKETIDE CYCLASE/DEHYDRASE AND LIPID TRANSPORT SUPERFAMILY PROTEIN"/>
    <property type="match status" value="1"/>
</dbReference>
<dbReference type="InterPro" id="IPR047137">
    <property type="entry name" value="ORF3"/>
</dbReference>
<dbReference type="InterPro" id="IPR005031">
    <property type="entry name" value="COQ10_START"/>
</dbReference>
<organism evidence="2 3">
    <name type="scientific">Ostreobium quekettii</name>
    <dbReference type="NCBI Taxonomy" id="121088"/>
    <lineage>
        <taxon>Eukaryota</taxon>
        <taxon>Viridiplantae</taxon>
        <taxon>Chlorophyta</taxon>
        <taxon>core chlorophytes</taxon>
        <taxon>Ulvophyceae</taxon>
        <taxon>TCBD clade</taxon>
        <taxon>Bryopsidales</taxon>
        <taxon>Ostreobineae</taxon>
        <taxon>Ostreobiaceae</taxon>
        <taxon>Ostreobium</taxon>
    </lineage>
</organism>
<dbReference type="PANTHER" id="PTHR33824:SF7">
    <property type="entry name" value="POLYKETIDE CYCLASE_DEHYDRASE AND LIPID TRANSPORT SUPERFAMILY PROTEIN"/>
    <property type="match status" value="1"/>
</dbReference>
<name>A0A8S1IYT0_9CHLO</name>
<dbReference type="AlphaFoldDB" id="A0A8S1IYT0"/>
<evidence type="ECO:0000313" key="2">
    <source>
        <dbReference type="EMBL" id="CAD7698956.1"/>
    </source>
</evidence>
<feature type="domain" description="Coenzyme Q-binding protein COQ10 START" evidence="1">
    <location>
        <begin position="78"/>
        <end position="186"/>
    </location>
</feature>
<protein>
    <recommendedName>
        <fullName evidence="1">Coenzyme Q-binding protein COQ10 START domain-containing protein</fullName>
    </recommendedName>
</protein>
<dbReference type="Gene3D" id="3.30.530.20">
    <property type="match status" value="1"/>
</dbReference>
<dbReference type="SUPFAM" id="SSF55961">
    <property type="entry name" value="Bet v1-like"/>
    <property type="match status" value="1"/>
</dbReference>
<proteinExistence type="predicted"/>
<dbReference type="EMBL" id="CAJHUC010000927">
    <property type="protein sequence ID" value="CAD7698956.1"/>
    <property type="molecule type" value="Genomic_DNA"/>
</dbReference>
<evidence type="ECO:0000259" key="1">
    <source>
        <dbReference type="Pfam" id="PF03364"/>
    </source>
</evidence>
<evidence type="ECO:0000313" key="3">
    <source>
        <dbReference type="Proteomes" id="UP000708148"/>
    </source>
</evidence>